<dbReference type="EC" id="3.4.24.-" evidence="7"/>
<organism evidence="9 10">
    <name type="scientific">Hyalella azteca</name>
    <name type="common">Amphipod</name>
    <dbReference type="NCBI Taxonomy" id="294128"/>
    <lineage>
        <taxon>Eukaryota</taxon>
        <taxon>Metazoa</taxon>
        <taxon>Ecdysozoa</taxon>
        <taxon>Arthropoda</taxon>
        <taxon>Crustacea</taxon>
        <taxon>Multicrustacea</taxon>
        <taxon>Malacostraca</taxon>
        <taxon>Eumalacostraca</taxon>
        <taxon>Peracarida</taxon>
        <taxon>Amphipoda</taxon>
        <taxon>Senticaudata</taxon>
        <taxon>Talitrida</taxon>
        <taxon>Talitroidea</taxon>
        <taxon>Hyalellidae</taxon>
        <taxon>Hyalella</taxon>
    </lineage>
</organism>
<dbReference type="Pfam" id="PF01400">
    <property type="entry name" value="Astacin"/>
    <property type="match status" value="1"/>
</dbReference>
<dbReference type="SUPFAM" id="SSF55486">
    <property type="entry name" value="Metalloproteases ('zincins'), catalytic domain"/>
    <property type="match status" value="1"/>
</dbReference>
<keyword evidence="9" id="KW-1185">Reference proteome</keyword>
<proteinExistence type="predicted"/>
<feature type="active site" evidence="6">
    <location>
        <position position="109"/>
    </location>
</feature>
<protein>
    <recommendedName>
        <fullName evidence="7">Metalloendopeptidase</fullName>
        <ecNumber evidence="7">3.4.24.-</ecNumber>
    </recommendedName>
</protein>
<evidence type="ECO:0000256" key="7">
    <source>
        <dbReference type="RuleBase" id="RU361183"/>
    </source>
</evidence>
<dbReference type="RefSeq" id="XP_018019619.1">
    <property type="nucleotide sequence ID" value="XM_018164130.1"/>
</dbReference>
<name>A0A8B7P0J6_HYAAZ</name>
<dbReference type="OMA" id="IKPGMEN"/>
<dbReference type="GO" id="GO:0006508">
    <property type="term" value="P:proteolysis"/>
    <property type="evidence" value="ECO:0007669"/>
    <property type="project" value="UniProtKB-KW"/>
</dbReference>
<sequence>MLYSAEQWNSFLDKNLASMESLWPKKNGVVKIFYKISDPGVNTTAANLAIAAWEAKTCIKFSKMTESDERAEYMKIWLDKSCYADVGHRKGKPTKVSLANCPERGPTHEIGHALGMKHEQARSDRDDNIIVYMANIKPGMENNYDKFPTINFEVPYDYYSLMQYHDRSFGIDDKRVMLAKDVRFQILMGDGDKITHWNAKLMNTMYKCTVGWLKACKQKSEPCKNGGYTQKDCSCACPLGTSGDKCENLVMSYRDALIKQFSPYTSVISTSGAVVVSPGYPDKAPST</sequence>
<dbReference type="Gene3D" id="3.40.390.10">
    <property type="entry name" value="Collagenase (Catalytic Domain)"/>
    <property type="match status" value="1"/>
</dbReference>
<dbReference type="InterPro" id="IPR024079">
    <property type="entry name" value="MetalloPept_cat_dom_sf"/>
</dbReference>
<feature type="binding site" evidence="6">
    <location>
        <position position="118"/>
    </location>
    <ligand>
        <name>Zn(2+)</name>
        <dbReference type="ChEBI" id="CHEBI:29105"/>
        <note>catalytic</note>
    </ligand>
</feature>
<keyword evidence="4 6" id="KW-0862">Zinc</keyword>
<dbReference type="Proteomes" id="UP000694843">
    <property type="component" value="Unplaced"/>
</dbReference>
<keyword evidence="1 6" id="KW-0645">Protease</keyword>
<dbReference type="GO" id="GO:0008270">
    <property type="term" value="F:zinc ion binding"/>
    <property type="evidence" value="ECO:0007669"/>
    <property type="project" value="UniProtKB-UniRule"/>
</dbReference>
<feature type="non-terminal residue" evidence="10">
    <location>
        <position position="287"/>
    </location>
</feature>
<dbReference type="GeneID" id="108676090"/>
<evidence type="ECO:0000256" key="1">
    <source>
        <dbReference type="ARBA" id="ARBA00022670"/>
    </source>
</evidence>
<evidence type="ECO:0000313" key="9">
    <source>
        <dbReference type="Proteomes" id="UP000694843"/>
    </source>
</evidence>
<evidence type="ECO:0000256" key="5">
    <source>
        <dbReference type="ARBA" id="ARBA00023049"/>
    </source>
</evidence>
<accession>A0A8B7P0J6</accession>
<evidence type="ECO:0000256" key="6">
    <source>
        <dbReference type="PROSITE-ProRule" id="PRU01211"/>
    </source>
</evidence>
<evidence type="ECO:0000259" key="8">
    <source>
        <dbReference type="PROSITE" id="PS51864"/>
    </source>
</evidence>
<dbReference type="PRINTS" id="PR00480">
    <property type="entry name" value="ASTACIN"/>
</dbReference>
<comment type="caution">
    <text evidence="6">Lacks conserved residue(s) required for the propagation of feature annotation.</text>
</comment>
<dbReference type="PANTHER" id="PTHR10127:SF780">
    <property type="entry name" value="METALLOENDOPEPTIDASE"/>
    <property type="match status" value="1"/>
</dbReference>
<keyword evidence="3 6" id="KW-0378">Hydrolase</keyword>
<dbReference type="PANTHER" id="PTHR10127">
    <property type="entry name" value="DISCOIDIN, CUB, EGF, LAMININ , AND ZINC METALLOPROTEASE DOMAIN CONTAINING"/>
    <property type="match status" value="1"/>
</dbReference>
<dbReference type="OrthoDB" id="291007at2759"/>
<gene>
    <name evidence="10" type="primary">LOC108676090</name>
</gene>
<dbReference type="InterPro" id="IPR006026">
    <property type="entry name" value="Peptidase_Metallo"/>
</dbReference>
<keyword evidence="5 6" id="KW-0482">Metalloprotease</keyword>
<feature type="binding site" evidence="6">
    <location>
        <position position="112"/>
    </location>
    <ligand>
        <name>Zn(2+)</name>
        <dbReference type="ChEBI" id="CHEBI:29105"/>
        <note>catalytic</note>
    </ligand>
</feature>
<keyword evidence="2 6" id="KW-0479">Metal-binding</keyword>
<feature type="domain" description="Peptidase M12A" evidence="8">
    <location>
        <begin position="14"/>
        <end position="209"/>
    </location>
</feature>
<dbReference type="SMART" id="SM00235">
    <property type="entry name" value="ZnMc"/>
    <property type="match status" value="1"/>
</dbReference>
<reference evidence="10" key="1">
    <citation type="submission" date="2025-08" db="UniProtKB">
        <authorList>
            <consortium name="RefSeq"/>
        </authorList>
    </citation>
    <scope>IDENTIFICATION</scope>
    <source>
        <tissue evidence="10">Whole organism</tissue>
    </source>
</reference>
<evidence type="ECO:0000256" key="3">
    <source>
        <dbReference type="ARBA" id="ARBA00022801"/>
    </source>
</evidence>
<dbReference type="AlphaFoldDB" id="A0A8B7P0J6"/>
<dbReference type="GO" id="GO:0004222">
    <property type="term" value="F:metalloendopeptidase activity"/>
    <property type="evidence" value="ECO:0007669"/>
    <property type="project" value="UniProtKB-UniRule"/>
</dbReference>
<evidence type="ECO:0000256" key="2">
    <source>
        <dbReference type="ARBA" id="ARBA00022723"/>
    </source>
</evidence>
<dbReference type="PROSITE" id="PS51864">
    <property type="entry name" value="ASTACIN"/>
    <property type="match status" value="1"/>
</dbReference>
<dbReference type="InterPro" id="IPR001506">
    <property type="entry name" value="Peptidase_M12A"/>
</dbReference>
<evidence type="ECO:0000256" key="4">
    <source>
        <dbReference type="ARBA" id="ARBA00022833"/>
    </source>
</evidence>
<feature type="binding site" evidence="6">
    <location>
        <position position="108"/>
    </location>
    <ligand>
        <name>Zn(2+)</name>
        <dbReference type="ChEBI" id="CHEBI:29105"/>
        <note>catalytic</note>
    </ligand>
</feature>
<evidence type="ECO:0000313" key="10">
    <source>
        <dbReference type="RefSeq" id="XP_018019619.1"/>
    </source>
</evidence>
<dbReference type="KEGG" id="hazt:108676090"/>
<comment type="cofactor">
    <cofactor evidence="6 7">
        <name>Zn(2+)</name>
        <dbReference type="ChEBI" id="CHEBI:29105"/>
    </cofactor>
    <text evidence="6 7">Binds 1 zinc ion per subunit.</text>
</comment>